<dbReference type="PANTHER" id="PTHR33572:SF17">
    <property type="entry name" value="SEXUAL DEVELOPMENT REGULATOR VELC"/>
    <property type="match status" value="1"/>
</dbReference>
<dbReference type="GO" id="GO:0030435">
    <property type="term" value="P:sporulation resulting in formation of a cellular spore"/>
    <property type="evidence" value="ECO:0007669"/>
    <property type="project" value="UniProtKB-KW"/>
</dbReference>
<evidence type="ECO:0000256" key="3">
    <source>
        <dbReference type="ARBA" id="ARBA00023015"/>
    </source>
</evidence>
<keyword evidence="5" id="KW-0539">Nucleus</keyword>
<feature type="compositionally biased region" description="Basic residues" evidence="6">
    <location>
        <begin position="30"/>
        <end position="40"/>
    </location>
</feature>
<feature type="region of interest" description="Disordered" evidence="6">
    <location>
        <begin position="310"/>
        <end position="341"/>
    </location>
</feature>
<evidence type="ECO:0000256" key="5">
    <source>
        <dbReference type="ARBA" id="ARBA00023242"/>
    </source>
</evidence>
<feature type="region of interest" description="Disordered" evidence="6">
    <location>
        <begin position="183"/>
        <end position="211"/>
    </location>
</feature>
<evidence type="ECO:0000313" key="9">
    <source>
        <dbReference type="Proteomes" id="UP001172681"/>
    </source>
</evidence>
<keyword evidence="2" id="KW-0749">Sporulation</keyword>
<feature type="domain" description="Velvet" evidence="7">
    <location>
        <begin position="31"/>
        <end position="312"/>
    </location>
</feature>
<comment type="caution">
    <text evidence="8">The sequence shown here is derived from an EMBL/GenBank/DDBJ whole genome shotgun (WGS) entry which is preliminary data.</text>
</comment>
<dbReference type="GO" id="GO:0005634">
    <property type="term" value="C:nucleus"/>
    <property type="evidence" value="ECO:0007669"/>
    <property type="project" value="UniProtKB-SubCell"/>
</dbReference>
<dbReference type="Pfam" id="PF11754">
    <property type="entry name" value="Velvet"/>
    <property type="match status" value="1"/>
</dbReference>
<evidence type="ECO:0000256" key="1">
    <source>
        <dbReference type="ARBA" id="ARBA00004123"/>
    </source>
</evidence>
<comment type="subcellular location">
    <subcellularLocation>
        <location evidence="1">Nucleus</location>
    </subcellularLocation>
</comment>
<organism evidence="8 9">
    <name type="scientific">Knufia peltigerae</name>
    <dbReference type="NCBI Taxonomy" id="1002370"/>
    <lineage>
        <taxon>Eukaryota</taxon>
        <taxon>Fungi</taxon>
        <taxon>Dikarya</taxon>
        <taxon>Ascomycota</taxon>
        <taxon>Pezizomycotina</taxon>
        <taxon>Eurotiomycetes</taxon>
        <taxon>Chaetothyriomycetidae</taxon>
        <taxon>Chaetothyriales</taxon>
        <taxon>Trichomeriaceae</taxon>
        <taxon>Knufia</taxon>
    </lineage>
</organism>
<feature type="region of interest" description="Disordered" evidence="6">
    <location>
        <begin position="94"/>
        <end position="116"/>
    </location>
</feature>
<dbReference type="InterPro" id="IPR038491">
    <property type="entry name" value="Velvet_dom_sf"/>
</dbReference>
<name>A0AA38YB48_9EURO</name>
<feature type="compositionally biased region" description="Acidic residues" evidence="6">
    <location>
        <begin position="331"/>
        <end position="341"/>
    </location>
</feature>
<keyword evidence="3" id="KW-0805">Transcription regulation</keyword>
<dbReference type="EMBL" id="JAPDRN010000010">
    <property type="protein sequence ID" value="KAJ9642264.1"/>
    <property type="molecule type" value="Genomic_DNA"/>
</dbReference>
<dbReference type="Gene3D" id="2.60.40.3960">
    <property type="entry name" value="Velvet domain"/>
    <property type="match status" value="1"/>
</dbReference>
<dbReference type="InterPro" id="IPR021740">
    <property type="entry name" value="Velvet"/>
</dbReference>
<sequence>MVLLLRRPQLAKILAQLPRDPSPSMLGRHSNPHLRPKLHYVKSPPSPKQDPQKPSQGTYQTGSTFEGCKLKLEQILIQSLGLFISTIYASGSASVHGPRAARAGPDGKDRRPIDPPPILQLMMQDFDPDNPADVEEIKSQWWVVHCKLVAAETPSQDLTTMHFFRDDGRREVQRLLLGTTVASPTVTMDDPDPDTMPQHPRSPAAPPSPTIDRFIPRSAASATGKARPPHLIPGTFFIFADLSVRRAGDYRLQFTLMKMDAEYLSQGSTVPCIDTTISVPFRVVNAKDFDQVQPSTNLVKGLLQRGAGFPLKLKKGNREGQRRRRHTSGGDSEDSDDDDDY</sequence>
<evidence type="ECO:0000259" key="7">
    <source>
        <dbReference type="PROSITE" id="PS51821"/>
    </source>
</evidence>
<keyword evidence="9" id="KW-1185">Reference proteome</keyword>
<keyword evidence="4" id="KW-0804">Transcription</keyword>
<reference evidence="8" key="1">
    <citation type="submission" date="2022-10" db="EMBL/GenBank/DDBJ databases">
        <title>Culturing micro-colonial fungi from biological soil crusts in the Mojave desert and describing Neophaeococcomyces mojavensis, and introducing the new genera and species Taxawa tesnikishii.</title>
        <authorList>
            <person name="Kurbessoian T."/>
            <person name="Stajich J.E."/>
        </authorList>
    </citation>
    <scope>NUCLEOTIDE SEQUENCE</scope>
    <source>
        <strain evidence="8">TK_35</strain>
    </source>
</reference>
<evidence type="ECO:0000313" key="8">
    <source>
        <dbReference type="EMBL" id="KAJ9642264.1"/>
    </source>
</evidence>
<proteinExistence type="predicted"/>
<dbReference type="PROSITE" id="PS51821">
    <property type="entry name" value="VELVET"/>
    <property type="match status" value="1"/>
</dbReference>
<evidence type="ECO:0000256" key="4">
    <source>
        <dbReference type="ARBA" id="ARBA00023163"/>
    </source>
</evidence>
<feature type="region of interest" description="Disordered" evidence="6">
    <location>
        <begin position="19"/>
        <end position="62"/>
    </location>
</feature>
<gene>
    <name evidence="8" type="ORF">H2204_002633</name>
</gene>
<evidence type="ECO:0000256" key="6">
    <source>
        <dbReference type="SAM" id="MobiDB-lite"/>
    </source>
</evidence>
<dbReference type="Proteomes" id="UP001172681">
    <property type="component" value="Unassembled WGS sequence"/>
</dbReference>
<accession>A0AA38YB48</accession>
<evidence type="ECO:0000256" key="2">
    <source>
        <dbReference type="ARBA" id="ARBA00022969"/>
    </source>
</evidence>
<dbReference type="InterPro" id="IPR037525">
    <property type="entry name" value="Velvet_dom"/>
</dbReference>
<dbReference type="PANTHER" id="PTHR33572">
    <property type="entry name" value="SPORE DEVELOPMENT REGULATOR VOSA"/>
    <property type="match status" value="1"/>
</dbReference>
<protein>
    <recommendedName>
        <fullName evidence="7">Velvet domain-containing protein</fullName>
    </recommendedName>
</protein>
<dbReference type="AlphaFoldDB" id="A0AA38YB48"/>